<evidence type="ECO:0000259" key="4">
    <source>
        <dbReference type="PROSITE" id="PS51715"/>
    </source>
</evidence>
<evidence type="ECO:0000313" key="5">
    <source>
        <dbReference type="EMBL" id="RWS22349.1"/>
    </source>
</evidence>
<dbReference type="OrthoDB" id="7788754at2759"/>
<dbReference type="AlphaFoldDB" id="A0A443S495"/>
<dbReference type="GO" id="GO:0003924">
    <property type="term" value="F:GTPase activity"/>
    <property type="evidence" value="ECO:0007669"/>
    <property type="project" value="InterPro"/>
</dbReference>
<dbReference type="GO" id="GO:0005525">
    <property type="term" value="F:GTP binding"/>
    <property type="evidence" value="ECO:0007669"/>
    <property type="project" value="UniProtKB-KW"/>
</dbReference>
<evidence type="ECO:0000256" key="2">
    <source>
        <dbReference type="ARBA" id="ARBA00023134"/>
    </source>
</evidence>
<dbReference type="InterPro" id="IPR030386">
    <property type="entry name" value="G_GB1_RHD3_dom"/>
</dbReference>
<sequence length="282" mass="32280">MAKSEVVTYSGCPLQIVDQNFSPNIENLKQIFSHPDVVDKPVIVLSVAGDTRKGKSFLLNILLRYLYSSKDNGKQWFDTSANEIISLTGFEWSNSLKSNTDGIWIWSEPLYVKGIDEPIILMDTQGTFGDDTDVSISTKIFGLSALTSSILIFNVKERLNNNDLSNLDIFAQVGQKLSHLYGKMRPFQKLLFLIRDWKFDQYSVGFDGGQKYVDDFLKITEKQSANLQESRRRVYESFPEISGYLMPHPGEKVDKGTFLYSHDFKREFRMEINNFVKGLFTT</sequence>
<evidence type="ECO:0000256" key="1">
    <source>
        <dbReference type="ARBA" id="ARBA00022741"/>
    </source>
</evidence>
<comment type="similarity">
    <text evidence="3">Belongs to the TRAFAC class dynamin-like GTPase superfamily. GB1/RHD3 GTPase family.</text>
</comment>
<dbReference type="Proteomes" id="UP000288716">
    <property type="component" value="Unassembled WGS sequence"/>
</dbReference>
<dbReference type="VEuPathDB" id="VectorBase:LDEU009691"/>
<dbReference type="InterPro" id="IPR015894">
    <property type="entry name" value="Guanylate-bd_N"/>
</dbReference>
<name>A0A443S495_9ACAR</name>
<proteinExistence type="inferred from homology"/>
<keyword evidence="1" id="KW-0547">Nucleotide-binding</keyword>
<feature type="domain" description="GB1/RHD3-type G" evidence="4">
    <location>
        <begin position="39"/>
        <end position="282"/>
    </location>
</feature>
<dbReference type="InterPro" id="IPR027417">
    <property type="entry name" value="P-loop_NTPase"/>
</dbReference>
<organism evidence="5 6">
    <name type="scientific">Leptotrombidium deliense</name>
    <dbReference type="NCBI Taxonomy" id="299467"/>
    <lineage>
        <taxon>Eukaryota</taxon>
        <taxon>Metazoa</taxon>
        <taxon>Ecdysozoa</taxon>
        <taxon>Arthropoda</taxon>
        <taxon>Chelicerata</taxon>
        <taxon>Arachnida</taxon>
        <taxon>Acari</taxon>
        <taxon>Acariformes</taxon>
        <taxon>Trombidiformes</taxon>
        <taxon>Prostigmata</taxon>
        <taxon>Anystina</taxon>
        <taxon>Parasitengona</taxon>
        <taxon>Trombiculoidea</taxon>
        <taxon>Trombiculidae</taxon>
        <taxon>Leptotrombidium</taxon>
    </lineage>
</organism>
<dbReference type="PROSITE" id="PS51715">
    <property type="entry name" value="G_GB1_RHD3"/>
    <property type="match status" value="1"/>
</dbReference>
<keyword evidence="6" id="KW-1185">Reference proteome</keyword>
<reference evidence="5 6" key="1">
    <citation type="journal article" date="2018" name="Gigascience">
        <title>Genomes of trombidid mites reveal novel predicted allergens and laterally-transferred genes associated with secondary metabolism.</title>
        <authorList>
            <person name="Dong X."/>
            <person name="Chaisiri K."/>
            <person name="Xia D."/>
            <person name="Armstrong S.D."/>
            <person name="Fang Y."/>
            <person name="Donnelly M.J."/>
            <person name="Kadowaki T."/>
            <person name="McGarry J.W."/>
            <person name="Darby A.C."/>
            <person name="Makepeace B.L."/>
        </authorList>
    </citation>
    <scope>NUCLEOTIDE SEQUENCE [LARGE SCALE GENOMIC DNA]</scope>
    <source>
        <strain evidence="5">UoL-UT</strain>
    </source>
</reference>
<accession>A0A443S495</accession>
<feature type="non-terminal residue" evidence="5">
    <location>
        <position position="282"/>
    </location>
</feature>
<dbReference type="STRING" id="299467.A0A443S495"/>
<dbReference type="SUPFAM" id="SSF52540">
    <property type="entry name" value="P-loop containing nucleoside triphosphate hydrolases"/>
    <property type="match status" value="1"/>
</dbReference>
<protein>
    <submittedName>
        <fullName evidence="5">Atlastin-3-like protein</fullName>
    </submittedName>
</protein>
<gene>
    <name evidence="5" type="ORF">B4U80_04204</name>
</gene>
<dbReference type="EMBL" id="NCKV01009058">
    <property type="protein sequence ID" value="RWS22349.1"/>
    <property type="molecule type" value="Genomic_DNA"/>
</dbReference>
<keyword evidence="2" id="KW-0342">GTP-binding</keyword>
<evidence type="ECO:0000313" key="6">
    <source>
        <dbReference type="Proteomes" id="UP000288716"/>
    </source>
</evidence>
<dbReference type="Gene3D" id="3.40.50.300">
    <property type="entry name" value="P-loop containing nucleotide triphosphate hydrolases"/>
    <property type="match status" value="1"/>
</dbReference>
<comment type="caution">
    <text evidence="5">The sequence shown here is derived from an EMBL/GenBank/DDBJ whole genome shotgun (WGS) entry which is preliminary data.</text>
</comment>
<dbReference type="PANTHER" id="PTHR10751">
    <property type="entry name" value="GUANYLATE BINDING PROTEIN"/>
    <property type="match status" value="1"/>
</dbReference>
<evidence type="ECO:0000256" key="3">
    <source>
        <dbReference type="PROSITE-ProRule" id="PRU01052"/>
    </source>
</evidence>
<dbReference type="Pfam" id="PF02263">
    <property type="entry name" value="GBP"/>
    <property type="match status" value="1"/>
</dbReference>